<gene>
    <name evidence="1" type="ORF">BDY19DRAFT_992357</name>
</gene>
<comment type="caution">
    <text evidence="1">The sequence shown here is derived from an EMBL/GenBank/DDBJ whole genome shotgun (WGS) entry which is preliminary data.</text>
</comment>
<organism evidence="1 2">
    <name type="scientific">Irpex rosettiformis</name>
    <dbReference type="NCBI Taxonomy" id="378272"/>
    <lineage>
        <taxon>Eukaryota</taxon>
        <taxon>Fungi</taxon>
        <taxon>Dikarya</taxon>
        <taxon>Basidiomycota</taxon>
        <taxon>Agaricomycotina</taxon>
        <taxon>Agaricomycetes</taxon>
        <taxon>Polyporales</taxon>
        <taxon>Irpicaceae</taxon>
        <taxon>Irpex</taxon>
    </lineage>
</organism>
<sequence length="602" mass="64507">MSYKSVDLYPCNPATTRGESTKLSAHKDKIAYTNGRTVIIRDLKASLFNPSSVIANSGHVQSATVARISPTGYYCASADASGTVRIWDLVGEDQTVKSEYKVISGRIKDLAWDGESKRIIAVGEGRDKFGHAFMVDSGSSTGEIIGHSKVVNAVAIRHQRPFRAATGGDDNTIVFHQGVPFKYDKAIKTHTKFVQDIKYASSGDQFVSVGSDAKIFLYDGKTGDTLAEITDSPHTGTINAVSWSPDDKSLLTSSADRTVKLWDAESRKLLTSWTLGTTVEHQQVGNVWTDGGDIVSLSVSGDLNVFDKRVDDKPARILRGPAKSISAAVPTSTNNTFIAGLSDGRVLSFSGSEYDYVEGVGHKSLVSGLVMAPDGKVYSAGYDDLLKEISPNGSSFVPATYSTEGQPKSLAIASDSTIFIAEPDRVEAIRSNQKVHELKTKYVPTAVGASGSIVAIGGEDQKVHLHDWDGKTLKEVATLENNKGAISALAFSPDGSLLVAGDSSGKVVLYDVKERKLVTGRWSFHSGRILSLAWTADGQHVASSALDTHVYIWSIKFPLRNISIKNAAAGGVNVVFWVDGQKKLAGTGADGVVRTWDITFHA</sequence>
<reference evidence="1" key="1">
    <citation type="journal article" date="2021" name="Environ. Microbiol.">
        <title>Gene family expansions and transcriptome signatures uncover fungal adaptations to wood decay.</title>
        <authorList>
            <person name="Hage H."/>
            <person name="Miyauchi S."/>
            <person name="Viragh M."/>
            <person name="Drula E."/>
            <person name="Min B."/>
            <person name="Chaduli D."/>
            <person name="Navarro D."/>
            <person name="Favel A."/>
            <person name="Norest M."/>
            <person name="Lesage-Meessen L."/>
            <person name="Balint B."/>
            <person name="Merenyi Z."/>
            <person name="de Eugenio L."/>
            <person name="Morin E."/>
            <person name="Martinez A.T."/>
            <person name="Baldrian P."/>
            <person name="Stursova M."/>
            <person name="Martinez M.J."/>
            <person name="Novotny C."/>
            <person name="Magnuson J.K."/>
            <person name="Spatafora J.W."/>
            <person name="Maurice S."/>
            <person name="Pangilinan J."/>
            <person name="Andreopoulos W."/>
            <person name="LaButti K."/>
            <person name="Hundley H."/>
            <person name="Na H."/>
            <person name="Kuo A."/>
            <person name="Barry K."/>
            <person name="Lipzen A."/>
            <person name="Henrissat B."/>
            <person name="Riley R."/>
            <person name="Ahrendt S."/>
            <person name="Nagy L.G."/>
            <person name="Grigoriev I.V."/>
            <person name="Martin F."/>
            <person name="Rosso M.N."/>
        </authorList>
    </citation>
    <scope>NUCLEOTIDE SEQUENCE</scope>
    <source>
        <strain evidence="1">CBS 384.51</strain>
    </source>
</reference>
<dbReference type="EMBL" id="MU274908">
    <property type="protein sequence ID" value="KAI0090125.1"/>
    <property type="molecule type" value="Genomic_DNA"/>
</dbReference>
<dbReference type="Proteomes" id="UP001055072">
    <property type="component" value="Unassembled WGS sequence"/>
</dbReference>
<keyword evidence="2" id="KW-1185">Reference proteome</keyword>
<protein>
    <submittedName>
        <fullName evidence="1">WD40-repeat-containing domain protein</fullName>
    </submittedName>
</protein>
<name>A0ACB8U7D3_9APHY</name>
<evidence type="ECO:0000313" key="1">
    <source>
        <dbReference type="EMBL" id="KAI0090125.1"/>
    </source>
</evidence>
<proteinExistence type="predicted"/>
<accession>A0ACB8U7D3</accession>
<evidence type="ECO:0000313" key="2">
    <source>
        <dbReference type="Proteomes" id="UP001055072"/>
    </source>
</evidence>